<keyword evidence="2" id="KW-1003">Cell membrane</keyword>
<dbReference type="PANTHER" id="PTHR30462">
    <property type="entry name" value="INTERMEMBRANE TRANSPORT PROTEIN PQIB-RELATED"/>
    <property type="match status" value="1"/>
</dbReference>
<dbReference type="InterPro" id="IPR003399">
    <property type="entry name" value="Mce/MlaD"/>
</dbReference>
<name>A0AB74U1G3_9GAMM</name>
<gene>
    <name evidence="9" type="primary">pqiB</name>
    <name evidence="9" type="ORF">ABV408_10440</name>
</gene>
<reference evidence="9" key="1">
    <citation type="submission" date="2024-06" db="EMBL/GenBank/DDBJ databases">
        <title>Complete genome of Salinicola endophyticus HNIBRBA4755.</title>
        <authorList>
            <person name="Shin S.Y."/>
            <person name="Kang H."/>
            <person name="Song J."/>
        </authorList>
    </citation>
    <scope>NUCLEOTIDE SEQUENCE</scope>
    <source>
        <strain evidence="9">HNIBRBA4755</strain>
    </source>
</reference>
<evidence type="ECO:0000256" key="4">
    <source>
        <dbReference type="ARBA" id="ARBA00022692"/>
    </source>
</evidence>
<evidence type="ECO:0000256" key="1">
    <source>
        <dbReference type="ARBA" id="ARBA00004533"/>
    </source>
</evidence>
<keyword evidence="5 7" id="KW-1133">Transmembrane helix</keyword>
<evidence type="ECO:0000256" key="3">
    <source>
        <dbReference type="ARBA" id="ARBA00022519"/>
    </source>
</evidence>
<dbReference type="NCBIfam" id="NF008070">
    <property type="entry name" value="PRK10807.1"/>
    <property type="match status" value="1"/>
</dbReference>
<organism evidence="9">
    <name type="scientific">Salinicola endophyticus</name>
    <dbReference type="NCBI Taxonomy" id="1949083"/>
    <lineage>
        <taxon>Bacteria</taxon>
        <taxon>Pseudomonadati</taxon>
        <taxon>Pseudomonadota</taxon>
        <taxon>Gammaproteobacteria</taxon>
        <taxon>Oceanospirillales</taxon>
        <taxon>Halomonadaceae</taxon>
        <taxon>Salinicola</taxon>
    </lineage>
</organism>
<dbReference type="Pfam" id="PF02470">
    <property type="entry name" value="MlaD"/>
    <property type="match status" value="3"/>
</dbReference>
<evidence type="ECO:0000256" key="6">
    <source>
        <dbReference type="ARBA" id="ARBA00023136"/>
    </source>
</evidence>
<feature type="transmembrane region" description="Helical" evidence="7">
    <location>
        <begin position="16"/>
        <end position="35"/>
    </location>
</feature>
<dbReference type="EMBL" id="CP159578">
    <property type="protein sequence ID" value="XCJ77874.1"/>
    <property type="molecule type" value="Genomic_DNA"/>
</dbReference>
<dbReference type="InterPro" id="IPR051800">
    <property type="entry name" value="PqiA-PqiB_transport"/>
</dbReference>
<dbReference type="AlphaFoldDB" id="A0AB74U1G3"/>
<keyword evidence="6 7" id="KW-0472">Membrane</keyword>
<accession>A0AB74U1G3</accession>
<comment type="subcellular location">
    <subcellularLocation>
        <location evidence="1">Cell inner membrane</location>
    </subcellularLocation>
</comment>
<sequence length="550" mass="60488">MSDSLQRAKRLSQSRLSPIWIVPLLAALIGAWMVWDNFSSRGPLVTLDMENAEGIEAGKTLIKTRNVEVGHVESVRLSDDLSHTVVTARMSSDAGRMLNTDTRFWVVKPRIGREGISGLGTVLSGAYIQLAPGKSGKYQDHFEVLDQPPVAPPDAPGLRINLVSQVGNSLSAGDPVTYQGYTVGRVESTDFDPDKREMRHRLFIQAPYDSLVTDTTRFWSASGIDVQLNSEGVSVNLDSFETLISGGVTFGVPEDVTQGNPAKQNATYTLYNSEESAREGTYDQYVDYVLLVDDTVRGLSRGAPVEYRGVRVGTVVSVPWHFTAPQPDTLSQFAIPVLIRIEPQRLESGKDINKKIDDQEVRQRFEKMFKELGLRATLKAGNLLTGALFVDLNFSDDAPAYKPMTFDGKPVFPTVSGGFAQIEQKVSNLLDKLNNLKVEPILSSLDKTMQTSQKTLEQVQQIAESVNAIVSDPATQQLPGSVNDTLEELQNTLNGFSSGSSGYRQLNDTLKQLEQLMRDLQPVARTLSEKPNALIFDREVQADPTPRAAP</sequence>
<keyword evidence="3" id="KW-0997">Cell inner membrane</keyword>
<dbReference type="PANTHER" id="PTHR30462:SF2">
    <property type="entry name" value="INTERMEMBRANE TRANSPORT PROTEIN PQIB"/>
    <property type="match status" value="1"/>
</dbReference>
<evidence type="ECO:0000256" key="7">
    <source>
        <dbReference type="SAM" id="Phobius"/>
    </source>
</evidence>
<feature type="domain" description="Mce/MlaD" evidence="8">
    <location>
        <begin position="287"/>
        <end position="394"/>
    </location>
</feature>
<proteinExistence type="predicted"/>
<evidence type="ECO:0000256" key="5">
    <source>
        <dbReference type="ARBA" id="ARBA00022989"/>
    </source>
</evidence>
<feature type="domain" description="Mce/MlaD" evidence="8">
    <location>
        <begin position="160"/>
        <end position="217"/>
    </location>
</feature>
<feature type="domain" description="Mce/MlaD" evidence="8">
    <location>
        <begin position="42"/>
        <end position="133"/>
    </location>
</feature>
<evidence type="ECO:0000256" key="2">
    <source>
        <dbReference type="ARBA" id="ARBA00022475"/>
    </source>
</evidence>
<keyword evidence="4 7" id="KW-0812">Transmembrane</keyword>
<protein>
    <submittedName>
        <fullName evidence="9">Intermembrane transport protein PqiB</fullName>
    </submittedName>
</protein>
<dbReference type="GO" id="GO:0005886">
    <property type="term" value="C:plasma membrane"/>
    <property type="evidence" value="ECO:0007669"/>
    <property type="project" value="UniProtKB-SubCell"/>
</dbReference>
<dbReference type="RefSeq" id="WP_353978912.1">
    <property type="nucleotide sequence ID" value="NZ_CP159578.1"/>
</dbReference>
<evidence type="ECO:0000259" key="8">
    <source>
        <dbReference type="Pfam" id="PF02470"/>
    </source>
</evidence>
<evidence type="ECO:0000313" key="9">
    <source>
        <dbReference type="EMBL" id="XCJ77874.1"/>
    </source>
</evidence>